<dbReference type="OrthoDB" id="6159439at2759"/>
<comment type="similarity">
    <text evidence="2">Belongs to the Antp homeobox family.</text>
</comment>
<evidence type="ECO:0000256" key="4">
    <source>
        <dbReference type="ARBA" id="ARBA00023125"/>
    </source>
</evidence>
<dbReference type="Gene3D" id="1.10.10.60">
    <property type="entry name" value="Homeodomain-like"/>
    <property type="match status" value="1"/>
</dbReference>
<comment type="subcellular location">
    <subcellularLocation>
        <location evidence="1 7 8">Nucleus</location>
    </subcellularLocation>
</comment>
<dbReference type="InterPro" id="IPR009057">
    <property type="entry name" value="Homeodomain-like_sf"/>
</dbReference>
<evidence type="ECO:0000256" key="7">
    <source>
        <dbReference type="PROSITE-ProRule" id="PRU00108"/>
    </source>
</evidence>
<reference evidence="11" key="1">
    <citation type="journal article" date="2010" name="Proc. Natl. Acad. Sci. U.S.A.">
        <title>Surprising flexibility in a conserved Hox transcription factor over 550 million years of evolution.</title>
        <authorList>
            <person name="Heffer A."/>
            <person name="Shultz J.W."/>
            <person name="Pick L."/>
        </authorList>
    </citation>
    <scope>NUCLEOTIDE SEQUENCE</scope>
</reference>
<dbReference type="InterPro" id="IPR050296">
    <property type="entry name" value="Antp_homeobox"/>
</dbReference>
<keyword evidence="5 7" id="KW-0371">Homeobox</keyword>
<feature type="domain" description="Homeobox" evidence="10">
    <location>
        <begin position="69"/>
        <end position="129"/>
    </location>
</feature>
<dbReference type="PANTHER" id="PTHR45659">
    <property type="entry name" value="HOMEOBOX PROTEIN HOX"/>
    <property type="match status" value="1"/>
</dbReference>
<dbReference type="CDD" id="cd00086">
    <property type="entry name" value="homeodomain"/>
    <property type="match status" value="1"/>
</dbReference>
<dbReference type="PROSITE" id="PS00027">
    <property type="entry name" value="HOMEOBOX_1"/>
    <property type="match status" value="1"/>
</dbReference>
<dbReference type="GO" id="GO:0005634">
    <property type="term" value="C:nucleus"/>
    <property type="evidence" value="ECO:0007669"/>
    <property type="project" value="UniProtKB-SubCell"/>
</dbReference>
<dbReference type="GO" id="GO:0009952">
    <property type="term" value="P:anterior/posterior pattern specification"/>
    <property type="evidence" value="ECO:0007669"/>
    <property type="project" value="TreeGrafter"/>
</dbReference>
<dbReference type="PROSITE" id="PS50071">
    <property type="entry name" value="HOMEOBOX_2"/>
    <property type="match status" value="1"/>
</dbReference>
<evidence type="ECO:0000313" key="11">
    <source>
        <dbReference type="EMBL" id="ADQ27866.1"/>
    </source>
</evidence>
<evidence type="ECO:0000256" key="2">
    <source>
        <dbReference type="ARBA" id="ARBA00009107"/>
    </source>
</evidence>
<dbReference type="PRINTS" id="PR00024">
    <property type="entry name" value="HOMEOBOX"/>
</dbReference>
<keyword evidence="3" id="KW-0217">Developmental protein</keyword>
<gene>
    <name evidence="11" type="primary">ftz</name>
</gene>
<proteinExistence type="evidence at transcript level"/>
<feature type="compositionally biased region" description="Basic and acidic residues" evidence="9">
    <location>
        <begin position="15"/>
        <end position="33"/>
    </location>
</feature>
<evidence type="ECO:0000256" key="8">
    <source>
        <dbReference type="RuleBase" id="RU000682"/>
    </source>
</evidence>
<protein>
    <submittedName>
        <fullName evidence="11">Fushi tarazu</fullName>
    </submittedName>
</protein>
<feature type="DNA-binding region" description="Homeobox" evidence="7">
    <location>
        <begin position="71"/>
        <end position="130"/>
    </location>
</feature>
<keyword evidence="6 7" id="KW-0539">Nucleus</keyword>
<evidence type="ECO:0000256" key="6">
    <source>
        <dbReference type="ARBA" id="ARBA00023242"/>
    </source>
</evidence>
<dbReference type="InterPro" id="IPR017970">
    <property type="entry name" value="Homeobox_CS"/>
</dbReference>
<organism evidence="11">
    <name type="scientific">Folsomia candida</name>
    <name type="common">Springtail</name>
    <dbReference type="NCBI Taxonomy" id="158441"/>
    <lineage>
        <taxon>Eukaryota</taxon>
        <taxon>Metazoa</taxon>
        <taxon>Ecdysozoa</taxon>
        <taxon>Arthropoda</taxon>
        <taxon>Hexapoda</taxon>
        <taxon>Collembola</taxon>
        <taxon>Entomobryomorpha</taxon>
        <taxon>Isotomoidea</taxon>
        <taxon>Isotomidae</taxon>
        <taxon>Proisotominae</taxon>
        <taxon>Folsomia</taxon>
    </lineage>
</organism>
<feature type="region of interest" description="Disordered" evidence="9">
    <location>
        <begin position="1"/>
        <end position="77"/>
    </location>
</feature>
<evidence type="ECO:0000256" key="9">
    <source>
        <dbReference type="SAM" id="MobiDB-lite"/>
    </source>
</evidence>
<evidence type="ECO:0000256" key="5">
    <source>
        <dbReference type="ARBA" id="ARBA00023155"/>
    </source>
</evidence>
<evidence type="ECO:0000256" key="1">
    <source>
        <dbReference type="ARBA" id="ARBA00004123"/>
    </source>
</evidence>
<keyword evidence="4 7" id="KW-0238">DNA-binding</keyword>
<dbReference type="GO" id="GO:0000981">
    <property type="term" value="F:DNA-binding transcription factor activity, RNA polymerase II-specific"/>
    <property type="evidence" value="ECO:0007669"/>
    <property type="project" value="InterPro"/>
</dbReference>
<dbReference type="InterPro" id="IPR001356">
    <property type="entry name" value="HD"/>
</dbReference>
<dbReference type="PANTHER" id="PTHR45659:SF4">
    <property type="entry name" value="HOMEOBOX PROTEIN ABDOMINAL-A"/>
    <property type="match status" value="1"/>
</dbReference>
<dbReference type="GO" id="GO:0000122">
    <property type="term" value="P:negative regulation of transcription by RNA polymerase II"/>
    <property type="evidence" value="ECO:0007669"/>
    <property type="project" value="TreeGrafter"/>
</dbReference>
<dbReference type="Pfam" id="PF00046">
    <property type="entry name" value="Homeodomain"/>
    <property type="match status" value="1"/>
</dbReference>
<sequence length="161" mass="18450">MVTSPSSNSSISPLRDVKSEKNMSPDGEKEDVGSTRIEYPPWLKRGSYGLKNTTSPRSPSSEDNISPSSSSKRTRQTYTRCQTLELEKEFHFNKYLTRRRRLDLAKMLTLSERQIKIWFQNRRMKAKKEVKGHVVASDLVQRHGNTNSESNSCYGEGTSSW</sequence>
<dbReference type="InterPro" id="IPR020479">
    <property type="entry name" value="HD_metazoa"/>
</dbReference>
<evidence type="ECO:0000256" key="3">
    <source>
        <dbReference type="ARBA" id="ARBA00022473"/>
    </source>
</evidence>
<dbReference type="AlphaFoldDB" id="E5L3A0"/>
<feature type="compositionally biased region" description="Low complexity" evidence="9">
    <location>
        <begin position="1"/>
        <end position="13"/>
    </location>
</feature>
<dbReference type="GO" id="GO:0000978">
    <property type="term" value="F:RNA polymerase II cis-regulatory region sequence-specific DNA binding"/>
    <property type="evidence" value="ECO:0007669"/>
    <property type="project" value="TreeGrafter"/>
</dbReference>
<dbReference type="SUPFAM" id="SSF46689">
    <property type="entry name" value="Homeodomain-like"/>
    <property type="match status" value="1"/>
</dbReference>
<accession>E5L3A0</accession>
<dbReference type="SMART" id="SM00389">
    <property type="entry name" value="HOX"/>
    <property type="match status" value="1"/>
</dbReference>
<feature type="compositionally biased region" description="Low complexity" evidence="9">
    <location>
        <begin position="58"/>
        <end position="71"/>
    </location>
</feature>
<name>E5L3A0_FOLCA</name>
<evidence type="ECO:0000259" key="10">
    <source>
        <dbReference type="PROSITE" id="PS50071"/>
    </source>
</evidence>
<dbReference type="EMBL" id="HQ287867">
    <property type="protein sequence ID" value="ADQ27866.1"/>
    <property type="molecule type" value="mRNA"/>
</dbReference>